<sequence length="436" mass="49682">MAPTNDKSPWRNSTFIMPSNYTTPTKSPRGRPVSTWGARKVSTPADAPVILPPDRDIHEGLKEESLSTIDKPSATKSDEDIRIKDCQYIGSYSWTDRETPTIIVPGAPPQWQGRSAPYNVQPDRGIFFSDQNGYRCPKTPLLPLITAVNTRAEAAYQLEFDWSDVDFVLDRNALRKLVRWARGDNPRDFRLDLQLAGRKTVLVNRWEKRTREIFNGRTFGFGFEKASTLPVPDCREATGHHRIISYDLNGLKLVVRFEVDACIPPPRNYTRRSVATMDEITASLSGVVLDQAPSADGDKPKINIIKAGYEVSPSATMELSTRSEYKQHEYDFKELYPQLFFSQTTHHVLAIHNRGRFTAINRRKLGSPEFQELEDEMQPYFKVVRKALDAIRSLVVKHGEHGRISILCKNGQLKVYERISQDSCLPDHLMELFKET</sequence>
<dbReference type="OrthoDB" id="420564at2759"/>
<proteinExistence type="predicted"/>
<dbReference type="AlphaFoldDB" id="A0A5C3L3P8"/>
<keyword evidence="3" id="KW-1185">Reference proteome</keyword>
<evidence type="ECO:0000256" key="1">
    <source>
        <dbReference type="SAM" id="MobiDB-lite"/>
    </source>
</evidence>
<feature type="compositionally biased region" description="Polar residues" evidence="1">
    <location>
        <begin position="1"/>
        <end position="26"/>
    </location>
</feature>
<dbReference type="STRING" id="230819.A0A5C3L3P8"/>
<name>A0A5C3L3P8_COPMA</name>
<dbReference type="PANTHER" id="PTHR35179:SF2">
    <property type="entry name" value="START DOMAIN-CONTAINING PROTEIN"/>
    <property type="match status" value="1"/>
</dbReference>
<reference evidence="2 3" key="1">
    <citation type="journal article" date="2019" name="Nat. Ecol. Evol.">
        <title>Megaphylogeny resolves global patterns of mushroom evolution.</title>
        <authorList>
            <person name="Varga T."/>
            <person name="Krizsan K."/>
            <person name="Foldi C."/>
            <person name="Dima B."/>
            <person name="Sanchez-Garcia M."/>
            <person name="Sanchez-Ramirez S."/>
            <person name="Szollosi G.J."/>
            <person name="Szarkandi J.G."/>
            <person name="Papp V."/>
            <person name="Albert L."/>
            <person name="Andreopoulos W."/>
            <person name="Angelini C."/>
            <person name="Antonin V."/>
            <person name="Barry K.W."/>
            <person name="Bougher N.L."/>
            <person name="Buchanan P."/>
            <person name="Buyck B."/>
            <person name="Bense V."/>
            <person name="Catcheside P."/>
            <person name="Chovatia M."/>
            <person name="Cooper J."/>
            <person name="Damon W."/>
            <person name="Desjardin D."/>
            <person name="Finy P."/>
            <person name="Geml J."/>
            <person name="Haridas S."/>
            <person name="Hughes K."/>
            <person name="Justo A."/>
            <person name="Karasinski D."/>
            <person name="Kautmanova I."/>
            <person name="Kiss B."/>
            <person name="Kocsube S."/>
            <person name="Kotiranta H."/>
            <person name="LaButti K.M."/>
            <person name="Lechner B.E."/>
            <person name="Liimatainen K."/>
            <person name="Lipzen A."/>
            <person name="Lukacs Z."/>
            <person name="Mihaltcheva S."/>
            <person name="Morgado L.N."/>
            <person name="Niskanen T."/>
            <person name="Noordeloos M.E."/>
            <person name="Ohm R.A."/>
            <person name="Ortiz-Santana B."/>
            <person name="Ovrebo C."/>
            <person name="Racz N."/>
            <person name="Riley R."/>
            <person name="Savchenko A."/>
            <person name="Shiryaev A."/>
            <person name="Soop K."/>
            <person name="Spirin V."/>
            <person name="Szebenyi C."/>
            <person name="Tomsovsky M."/>
            <person name="Tulloss R.E."/>
            <person name="Uehling J."/>
            <person name="Grigoriev I.V."/>
            <person name="Vagvolgyi C."/>
            <person name="Papp T."/>
            <person name="Martin F.M."/>
            <person name="Miettinen O."/>
            <person name="Hibbett D.S."/>
            <person name="Nagy L.G."/>
        </authorList>
    </citation>
    <scope>NUCLEOTIDE SEQUENCE [LARGE SCALE GENOMIC DNA]</scope>
    <source>
        <strain evidence="2 3">CBS 121175</strain>
    </source>
</reference>
<protein>
    <recommendedName>
        <fullName evidence="4">Geranylgeranyl pyrophosphate synthetase</fullName>
    </recommendedName>
</protein>
<accession>A0A5C3L3P8</accession>
<evidence type="ECO:0000313" key="2">
    <source>
        <dbReference type="EMBL" id="TFK27639.1"/>
    </source>
</evidence>
<evidence type="ECO:0000313" key="3">
    <source>
        <dbReference type="Proteomes" id="UP000307440"/>
    </source>
</evidence>
<dbReference type="PANTHER" id="PTHR35179">
    <property type="entry name" value="PROTEIN CBG02620"/>
    <property type="match status" value="1"/>
</dbReference>
<gene>
    <name evidence="2" type="ORF">FA15DRAFT_144931</name>
</gene>
<dbReference type="Proteomes" id="UP000307440">
    <property type="component" value="Unassembled WGS sequence"/>
</dbReference>
<organism evidence="2 3">
    <name type="scientific">Coprinopsis marcescibilis</name>
    <name type="common">Agaric fungus</name>
    <name type="synonym">Psathyrella marcescibilis</name>
    <dbReference type="NCBI Taxonomy" id="230819"/>
    <lineage>
        <taxon>Eukaryota</taxon>
        <taxon>Fungi</taxon>
        <taxon>Dikarya</taxon>
        <taxon>Basidiomycota</taxon>
        <taxon>Agaricomycotina</taxon>
        <taxon>Agaricomycetes</taxon>
        <taxon>Agaricomycetidae</taxon>
        <taxon>Agaricales</taxon>
        <taxon>Agaricineae</taxon>
        <taxon>Psathyrellaceae</taxon>
        <taxon>Coprinopsis</taxon>
    </lineage>
</organism>
<feature type="region of interest" description="Disordered" evidence="1">
    <location>
        <begin position="1"/>
        <end position="54"/>
    </location>
</feature>
<dbReference type="EMBL" id="ML210162">
    <property type="protein sequence ID" value="TFK27639.1"/>
    <property type="molecule type" value="Genomic_DNA"/>
</dbReference>
<evidence type="ECO:0008006" key="4">
    <source>
        <dbReference type="Google" id="ProtNLM"/>
    </source>
</evidence>